<name>A0A6J5ZES9_9ZZZZ</name>
<accession>A0A6J5ZES9</accession>
<protein>
    <submittedName>
        <fullName evidence="1">Unannotated protein</fullName>
    </submittedName>
</protein>
<dbReference type="AlphaFoldDB" id="A0A6J5ZES9"/>
<evidence type="ECO:0000313" key="1">
    <source>
        <dbReference type="EMBL" id="CAB4338133.1"/>
    </source>
</evidence>
<gene>
    <name evidence="1" type="ORF">UFOPK3547_00341</name>
</gene>
<organism evidence="1">
    <name type="scientific">freshwater metagenome</name>
    <dbReference type="NCBI Taxonomy" id="449393"/>
    <lineage>
        <taxon>unclassified sequences</taxon>
        <taxon>metagenomes</taxon>
        <taxon>ecological metagenomes</taxon>
    </lineage>
</organism>
<dbReference type="EMBL" id="CAESAN010000018">
    <property type="protein sequence ID" value="CAB4338133.1"/>
    <property type="molecule type" value="Genomic_DNA"/>
</dbReference>
<reference evidence="1" key="1">
    <citation type="submission" date="2020-05" db="EMBL/GenBank/DDBJ databases">
        <authorList>
            <person name="Chiriac C."/>
            <person name="Salcher M."/>
            <person name="Ghai R."/>
            <person name="Kavagutti S V."/>
        </authorList>
    </citation>
    <scope>NUCLEOTIDE SEQUENCE</scope>
</reference>
<proteinExistence type="predicted"/>
<sequence>MQIEVACELDQPFETGRDEPDAHAGRQADAEFHIGFRLLLAAGVAHDGAAAGQLVDRVVPNIEAIEEPGWIAGLHCLLDAACIESETDIEREGELDDGLDLEVDDAVVQLQQQDRVHVERLDVVGIVGIDVGIADLGQVQRHQVGRIADHHVVPGIDAQQIGELQARTGLRPARGSGLAKFQGPHGRQALNTILDDRHAVDDFMTTGVGDILEGAEIVFLVRIQRHVGQFGADQVGVVDRL</sequence>